<dbReference type="InterPro" id="IPR036866">
    <property type="entry name" value="RibonucZ/Hydroxyglut_hydro"/>
</dbReference>
<evidence type="ECO:0000256" key="2">
    <source>
        <dbReference type="ARBA" id="ARBA00022723"/>
    </source>
</evidence>
<evidence type="ECO:0000256" key="4">
    <source>
        <dbReference type="ARBA" id="ARBA00022833"/>
    </source>
</evidence>
<keyword evidence="2" id="KW-0479">Metal-binding</keyword>
<dbReference type="CDD" id="cd07720">
    <property type="entry name" value="OPHC2-like_MBL-fold"/>
    <property type="match status" value="1"/>
</dbReference>
<dbReference type="AlphaFoldDB" id="A0A645BYZ4"/>
<gene>
    <name evidence="6" type="primary">gloB_43</name>
    <name evidence="6" type="ORF">SDC9_117524</name>
</gene>
<sequence>MTSGYAQNTFVFKTKRSEVILLSEGQFSNKKDVLIGLEKEMLDKSDTTALFKTALNVFLVKTRNGKNILVDTGLGRELFNNLAWAGVSPDMIDIVLITHLHGDHYRGLVKENKKTFPNAKIYISKEEYPSADENAKRVLKHYDKDLVLFEPGIDKPEIVCEKIMAWYITGHTPGHTVYQVDNLLIWGDVTHAMDYQMTFPQVAIVYDANAKKAVENRKKLFDYIVKNNLTAAGMHIPYPAFGKVSVLNDGSYKFTPVKH</sequence>
<comment type="caution">
    <text evidence="6">The sequence shown here is derived from an EMBL/GenBank/DDBJ whole genome shotgun (WGS) entry which is preliminary data.</text>
</comment>
<dbReference type="PANTHER" id="PTHR42978:SF6">
    <property type="entry name" value="QUORUM-QUENCHING LACTONASE YTNP-RELATED"/>
    <property type="match status" value="1"/>
</dbReference>
<reference evidence="6" key="1">
    <citation type="submission" date="2019-08" db="EMBL/GenBank/DDBJ databases">
        <authorList>
            <person name="Kucharzyk K."/>
            <person name="Murdoch R.W."/>
            <person name="Higgins S."/>
            <person name="Loffler F."/>
        </authorList>
    </citation>
    <scope>NUCLEOTIDE SEQUENCE</scope>
</reference>
<dbReference type="GO" id="GO:0004416">
    <property type="term" value="F:hydroxyacylglutathione hydrolase activity"/>
    <property type="evidence" value="ECO:0007669"/>
    <property type="project" value="UniProtKB-EC"/>
</dbReference>
<evidence type="ECO:0000256" key="3">
    <source>
        <dbReference type="ARBA" id="ARBA00022801"/>
    </source>
</evidence>
<dbReference type="InterPro" id="IPR051013">
    <property type="entry name" value="MBL_superfamily_lactonases"/>
</dbReference>
<feature type="domain" description="Metallo-beta-lactamase" evidence="5">
    <location>
        <begin position="54"/>
        <end position="235"/>
    </location>
</feature>
<accession>A0A645BYZ4</accession>
<dbReference type="SMART" id="SM00849">
    <property type="entry name" value="Lactamase_B"/>
    <property type="match status" value="1"/>
</dbReference>
<name>A0A645BYZ4_9ZZZZ</name>
<dbReference type="PANTHER" id="PTHR42978">
    <property type="entry name" value="QUORUM-QUENCHING LACTONASE YTNP-RELATED-RELATED"/>
    <property type="match status" value="1"/>
</dbReference>
<dbReference type="SUPFAM" id="SSF56281">
    <property type="entry name" value="Metallo-hydrolase/oxidoreductase"/>
    <property type="match status" value="1"/>
</dbReference>
<dbReference type="GO" id="GO:0046872">
    <property type="term" value="F:metal ion binding"/>
    <property type="evidence" value="ECO:0007669"/>
    <property type="project" value="UniProtKB-KW"/>
</dbReference>
<dbReference type="InterPro" id="IPR001279">
    <property type="entry name" value="Metallo-B-lactamas"/>
</dbReference>
<evidence type="ECO:0000256" key="1">
    <source>
        <dbReference type="ARBA" id="ARBA00007749"/>
    </source>
</evidence>
<dbReference type="Pfam" id="PF00753">
    <property type="entry name" value="Lactamase_B"/>
    <property type="match status" value="1"/>
</dbReference>
<protein>
    <submittedName>
        <fullName evidence="6">Hydroxyacylglutathione hydrolase</fullName>
        <ecNumber evidence="6">3.1.2.6</ecNumber>
    </submittedName>
</protein>
<dbReference type="EMBL" id="VSSQ01023550">
    <property type="protein sequence ID" value="MPM70569.1"/>
    <property type="molecule type" value="Genomic_DNA"/>
</dbReference>
<keyword evidence="4" id="KW-0862">Zinc</keyword>
<evidence type="ECO:0000313" key="6">
    <source>
        <dbReference type="EMBL" id="MPM70569.1"/>
    </source>
</evidence>
<organism evidence="6">
    <name type="scientific">bioreactor metagenome</name>
    <dbReference type="NCBI Taxonomy" id="1076179"/>
    <lineage>
        <taxon>unclassified sequences</taxon>
        <taxon>metagenomes</taxon>
        <taxon>ecological metagenomes</taxon>
    </lineage>
</organism>
<comment type="similarity">
    <text evidence="1">Belongs to the metallo-beta-lactamase superfamily.</text>
</comment>
<dbReference type="EC" id="3.1.2.6" evidence="6"/>
<proteinExistence type="inferred from homology"/>
<keyword evidence="3 6" id="KW-0378">Hydrolase</keyword>
<evidence type="ECO:0000259" key="5">
    <source>
        <dbReference type="SMART" id="SM00849"/>
    </source>
</evidence>
<dbReference type="Gene3D" id="3.60.15.10">
    <property type="entry name" value="Ribonuclease Z/Hydroxyacylglutathione hydrolase-like"/>
    <property type="match status" value="1"/>
</dbReference>